<dbReference type="GO" id="GO:0004413">
    <property type="term" value="F:homoserine kinase activity"/>
    <property type="evidence" value="ECO:0007669"/>
    <property type="project" value="UniProtKB-EC"/>
</dbReference>
<protein>
    <recommendedName>
        <fullName evidence="4 13">Homoserine kinase</fullName>
        <shortName evidence="13">HK</shortName>
        <shortName evidence="13">HSK</shortName>
        <ecNumber evidence="3 13">2.7.1.39</ecNumber>
    </recommendedName>
</protein>
<evidence type="ECO:0000256" key="6">
    <source>
        <dbReference type="ARBA" id="ARBA00022679"/>
    </source>
</evidence>
<dbReference type="InterPro" id="IPR020568">
    <property type="entry name" value="Ribosomal_Su5_D2-typ_SF"/>
</dbReference>
<dbReference type="SUPFAM" id="SSF55060">
    <property type="entry name" value="GHMP Kinase, C-terminal domain"/>
    <property type="match status" value="1"/>
</dbReference>
<accession>A0ABY7QXR5</accession>
<dbReference type="EMBL" id="CP115667">
    <property type="protein sequence ID" value="WBW50743.1"/>
    <property type="molecule type" value="Genomic_DNA"/>
</dbReference>
<dbReference type="Gene3D" id="3.30.70.890">
    <property type="entry name" value="GHMP kinase, C-terminal domain"/>
    <property type="match status" value="1"/>
</dbReference>
<dbReference type="PROSITE" id="PS00627">
    <property type="entry name" value="GHMP_KINASES_ATP"/>
    <property type="match status" value="1"/>
</dbReference>
<comment type="function">
    <text evidence="12 13">Catalyzes the ATP-dependent phosphorylation of L-homoserine to L-homoserine phosphate.</text>
</comment>
<evidence type="ECO:0000313" key="17">
    <source>
        <dbReference type="Proteomes" id="UP001210339"/>
    </source>
</evidence>
<keyword evidence="7 13" id="KW-0791">Threonine biosynthesis</keyword>
<evidence type="ECO:0000256" key="10">
    <source>
        <dbReference type="ARBA" id="ARBA00022840"/>
    </source>
</evidence>
<evidence type="ECO:0000256" key="11">
    <source>
        <dbReference type="ARBA" id="ARBA00049375"/>
    </source>
</evidence>
<keyword evidence="17" id="KW-1185">Reference proteome</keyword>
<reference evidence="16 17" key="1">
    <citation type="submission" date="2023-01" db="EMBL/GenBank/DDBJ databases">
        <authorList>
            <person name="Lee S.H."/>
            <person name="Jung H.S."/>
            <person name="Yun J.U."/>
        </authorList>
    </citation>
    <scope>NUCLEOTIDE SEQUENCE [LARGE SCALE GENOMIC DNA]</scope>
    <source>
        <strain evidence="16 17">CBA3646</strain>
    </source>
</reference>
<keyword evidence="10 13" id="KW-0067">ATP-binding</keyword>
<evidence type="ECO:0000259" key="15">
    <source>
        <dbReference type="Pfam" id="PF08544"/>
    </source>
</evidence>
<dbReference type="Pfam" id="PF08544">
    <property type="entry name" value="GHMP_kinases_C"/>
    <property type="match status" value="1"/>
</dbReference>
<dbReference type="PANTHER" id="PTHR20861:SF1">
    <property type="entry name" value="HOMOSERINE KINASE"/>
    <property type="match status" value="1"/>
</dbReference>
<feature type="binding site" evidence="13">
    <location>
        <begin position="74"/>
        <end position="84"/>
    </location>
    <ligand>
        <name>ATP</name>
        <dbReference type="ChEBI" id="CHEBI:30616"/>
    </ligand>
</feature>
<keyword evidence="16" id="KW-0966">Cell projection</keyword>
<proteinExistence type="inferred from homology"/>
<sequence length="271" mass="29181">MKIRVPGTSANLGAGFDLLGLALSIYNSFEITLKNPGEVQDETDNLVVKAFGYFYAQQGMNPPAIDVRITGDVPVSRGLGSSATCIVAGLMAANELSGLNLSKFELLSMAADLEGHGDNVSAALFGALTMYYQGHLLRKRVSPLLTFYALIPDYIQSTEASRKALSRTLVIEDAVQNMAATVLTIESLVEGDVELLKRLPQDTLHEARRMAKIPGALSIKETLQNQGRVFLSGSGSTLLFIADQSFKNPLVFEGYKVCALSVDEEGAVYEP</sequence>
<keyword evidence="5 13" id="KW-0028">Amino-acid biosynthesis</keyword>
<evidence type="ECO:0000256" key="1">
    <source>
        <dbReference type="ARBA" id="ARBA00005015"/>
    </source>
</evidence>
<dbReference type="InterPro" id="IPR014721">
    <property type="entry name" value="Ribsml_uS5_D2-typ_fold_subgr"/>
</dbReference>
<dbReference type="EC" id="2.7.1.39" evidence="3 13"/>
<keyword evidence="8 13" id="KW-0547">Nucleotide-binding</keyword>
<name>A0ABY7QXR5_9FIRM</name>
<dbReference type="Gene3D" id="3.30.230.10">
    <property type="match status" value="1"/>
</dbReference>
<keyword evidence="16" id="KW-0969">Cilium</keyword>
<dbReference type="PRINTS" id="PR00958">
    <property type="entry name" value="HOMSERKINASE"/>
</dbReference>
<evidence type="ECO:0000256" key="4">
    <source>
        <dbReference type="ARBA" id="ARBA00017858"/>
    </source>
</evidence>
<evidence type="ECO:0000313" key="16">
    <source>
        <dbReference type="EMBL" id="WBW50743.1"/>
    </source>
</evidence>
<dbReference type="SUPFAM" id="SSF54211">
    <property type="entry name" value="Ribosomal protein S5 domain 2-like"/>
    <property type="match status" value="1"/>
</dbReference>
<dbReference type="HAMAP" id="MF_00384">
    <property type="entry name" value="Homoser_kinase"/>
    <property type="match status" value="1"/>
</dbReference>
<keyword evidence="6 13" id="KW-0808">Transferase</keyword>
<dbReference type="PANTHER" id="PTHR20861">
    <property type="entry name" value="HOMOSERINE/4-DIPHOSPHOCYTIDYL-2-C-METHYL-D-ERYTHRITOL KINASE"/>
    <property type="match status" value="1"/>
</dbReference>
<gene>
    <name evidence="13 16" type="primary">thrB</name>
    <name evidence="16" type="ORF">O6R05_04110</name>
</gene>
<dbReference type="Pfam" id="PF00288">
    <property type="entry name" value="GHMP_kinases_N"/>
    <property type="match status" value="1"/>
</dbReference>
<dbReference type="InterPro" id="IPR000870">
    <property type="entry name" value="Homoserine_kinase"/>
</dbReference>
<keyword evidence="9 13" id="KW-0418">Kinase</keyword>
<dbReference type="NCBIfam" id="TIGR00191">
    <property type="entry name" value="thrB"/>
    <property type="match status" value="1"/>
</dbReference>
<feature type="domain" description="GHMP kinase C-terminal" evidence="15">
    <location>
        <begin position="185"/>
        <end position="243"/>
    </location>
</feature>
<evidence type="ECO:0000256" key="2">
    <source>
        <dbReference type="ARBA" id="ARBA00007370"/>
    </source>
</evidence>
<keyword evidence="16" id="KW-0282">Flagellum</keyword>
<evidence type="ECO:0000256" key="5">
    <source>
        <dbReference type="ARBA" id="ARBA00022605"/>
    </source>
</evidence>
<organism evidence="16 17">
    <name type="scientific">Peptoniphilus equinus</name>
    <dbReference type="NCBI Taxonomy" id="3016343"/>
    <lineage>
        <taxon>Bacteria</taxon>
        <taxon>Bacillati</taxon>
        <taxon>Bacillota</taxon>
        <taxon>Tissierellia</taxon>
        <taxon>Tissierellales</taxon>
        <taxon>Peptoniphilaceae</taxon>
        <taxon>Peptoniphilus</taxon>
    </lineage>
</organism>
<evidence type="ECO:0000256" key="8">
    <source>
        <dbReference type="ARBA" id="ARBA00022741"/>
    </source>
</evidence>
<evidence type="ECO:0000256" key="7">
    <source>
        <dbReference type="ARBA" id="ARBA00022697"/>
    </source>
</evidence>
<evidence type="ECO:0000259" key="14">
    <source>
        <dbReference type="Pfam" id="PF00288"/>
    </source>
</evidence>
<evidence type="ECO:0000256" key="13">
    <source>
        <dbReference type="HAMAP-Rule" id="MF_00384"/>
    </source>
</evidence>
<comment type="subcellular location">
    <subcellularLocation>
        <location evidence="13">Cytoplasm</location>
    </subcellularLocation>
</comment>
<comment type="pathway">
    <text evidence="1 13">Amino-acid biosynthesis; L-threonine biosynthesis; L-threonine from L-aspartate: step 4/5.</text>
</comment>
<dbReference type="InterPro" id="IPR013750">
    <property type="entry name" value="GHMP_kinase_C_dom"/>
</dbReference>
<dbReference type="InterPro" id="IPR006203">
    <property type="entry name" value="GHMP_knse_ATP-bd_CS"/>
</dbReference>
<dbReference type="PIRSF" id="PIRSF000676">
    <property type="entry name" value="Homoser_kin"/>
    <property type="match status" value="1"/>
</dbReference>
<dbReference type="InterPro" id="IPR036554">
    <property type="entry name" value="GHMP_kinase_C_sf"/>
</dbReference>
<comment type="catalytic activity">
    <reaction evidence="11 13">
        <text>L-homoserine + ATP = O-phospho-L-homoserine + ADP + H(+)</text>
        <dbReference type="Rhea" id="RHEA:13985"/>
        <dbReference type="ChEBI" id="CHEBI:15378"/>
        <dbReference type="ChEBI" id="CHEBI:30616"/>
        <dbReference type="ChEBI" id="CHEBI:57476"/>
        <dbReference type="ChEBI" id="CHEBI:57590"/>
        <dbReference type="ChEBI" id="CHEBI:456216"/>
        <dbReference type="EC" id="2.7.1.39"/>
    </reaction>
</comment>
<dbReference type="RefSeq" id="WP_271192267.1">
    <property type="nucleotide sequence ID" value="NZ_CP115667.1"/>
</dbReference>
<feature type="domain" description="GHMP kinase N-terminal" evidence="14">
    <location>
        <begin position="45"/>
        <end position="126"/>
    </location>
</feature>
<keyword evidence="13" id="KW-0963">Cytoplasm</keyword>
<dbReference type="InterPro" id="IPR006204">
    <property type="entry name" value="GHMP_kinase_N_dom"/>
</dbReference>
<comment type="similarity">
    <text evidence="2 13">Belongs to the GHMP kinase family. Homoserine kinase subfamily.</text>
</comment>
<dbReference type="Proteomes" id="UP001210339">
    <property type="component" value="Chromosome"/>
</dbReference>
<evidence type="ECO:0000256" key="12">
    <source>
        <dbReference type="ARBA" id="ARBA00049954"/>
    </source>
</evidence>
<evidence type="ECO:0000256" key="3">
    <source>
        <dbReference type="ARBA" id="ARBA00012078"/>
    </source>
</evidence>
<evidence type="ECO:0000256" key="9">
    <source>
        <dbReference type="ARBA" id="ARBA00022777"/>
    </source>
</evidence>